<comment type="caution">
    <text evidence="1">The sequence shown here is derived from an EMBL/GenBank/DDBJ whole genome shotgun (WGS) entry which is preliminary data.</text>
</comment>
<reference evidence="1 2" key="1">
    <citation type="submission" date="2014-11" db="EMBL/GenBank/DDBJ databases">
        <title>Genetic blueprint of the zoonotic pathogen Toxocara canis.</title>
        <authorList>
            <person name="Zhu X.-Q."/>
            <person name="Korhonen P.K."/>
            <person name="Cai H."/>
            <person name="Young N.D."/>
            <person name="Nejsum P."/>
            <person name="von Samson-Himmelstjerna G."/>
            <person name="Boag P.R."/>
            <person name="Tan P."/>
            <person name="Li Q."/>
            <person name="Min J."/>
            <person name="Yang Y."/>
            <person name="Wang X."/>
            <person name="Fang X."/>
            <person name="Hall R.S."/>
            <person name="Hofmann A."/>
            <person name="Sternberg P.W."/>
            <person name="Jex A.R."/>
            <person name="Gasser R.B."/>
        </authorList>
    </citation>
    <scope>NUCLEOTIDE SEQUENCE [LARGE SCALE GENOMIC DNA]</scope>
    <source>
        <strain evidence="1">PN_DK_2014</strain>
    </source>
</reference>
<accession>A0A0B2VM97</accession>
<dbReference type="Proteomes" id="UP000031036">
    <property type="component" value="Unassembled WGS sequence"/>
</dbReference>
<dbReference type="AlphaFoldDB" id="A0A0B2VM97"/>
<gene>
    <name evidence="1" type="ORF">Tcan_14455</name>
</gene>
<evidence type="ECO:0000313" key="1">
    <source>
        <dbReference type="EMBL" id="KHN82165.1"/>
    </source>
</evidence>
<proteinExistence type="predicted"/>
<organism evidence="1 2">
    <name type="scientific">Toxocara canis</name>
    <name type="common">Canine roundworm</name>
    <dbReference type="NCBI Taxonomy" id="6265"/>
    <lineage>
        <taxon>Eukaryota</taxon>
        <taxon>Metazoa</taxon>
        <taxon>Ecdysozoa</taxon>
        <taxon>Nematoda</taxon>
        <taxon>Chromadorea</taxon>
        <taxon>Rhabditida</taxon>
        <taxon>Spirurina</taxon>
        <taxon>Ascaridomorpha</taxon>
        <taxon>Ascaridoidea</taxon>
        <taxon>Toxocaridae</taxon>
        <taxon>Toxocara</taxon>
    </lineage>
</organism>
<evidence type="ECO:0000313" key="2">
    <source>
        <dbReference type="Proteomes" id="UP000031036"/>
    </source>
</evidence>
<keyword evidence="2" id="KW-1185">Reference proteome</keyword>
<dbReference type="EMBL" id="JPKZ01001397">
    <property type="protein sequence ID" value="KHN82165.1"/>
    <property type="molecule type" value="Genomic_DNA"/>
</dbReference>
<sequence length="128" mass="13758">MESRGECRVRELRIAPKKKTVHKGSSKADGYTECLSKLVSHPRVSRAFSRAESAIRPAHFPRRPLLAFGRAITGDQGEDVQVGGSVATSITVDIWSGKCIKDSFIAAMIHYVGDGQGGSKVQENTASG</sequence>
<name>A0A0B2VM97_TOXCA</name>
<protein>
    <submittedName>
        <fullName evidence="1">Uncharacterized protein</fullName>
    </submittedName>
</protein>